<sequence length="104" mass="11414">MDLLTGFLYFAFDAAAILLLLATWQHTRINGFLILAASYALGILSRWLLPLLSQLIASGGPDAIGDMTLVYQATFLLVSLVGLYGLWDVYQQLKRRPAVAPSLD</sequence>
<evidence type="ECO:0000256" key="1">
    <source>
        <dbReference type="SAM" id="Phobius"/>
    </source>
</evidence>
<evidence type="ECO:0000313" key="3">
    <source>
        <dbReference type="Proteomes" id="UP000305760"/>
    </source>
</evidence>
<evidence type="ECO:0000313" key="2">
    <source>
        <dbReference type="EMBL" id="TNJ34696.1"/>
    </source>
</evidence>
<protein>
    <submittedName>
        <fullName evidence="2">Uncharacterized protein</fullName>
    </submittedName>
</protein>
<organism evidence="2 3">
    <name type="scientific">Arenimonas terrae</name>
    <dbReference type="NCBI Taxonomy" id="2546226"/>
    <lineage>
        <taxon>Bacteria</taxon>
        <taxon>Pseudomonadati</taxon>
        <taxon>Pseudomonadota</taxon>
        <taxon>Gammaproteobacteria</taxon>
        <taxon>Lysobacterales</taxon>
        <taxon>Lysobacteraceae</taxon>
        <taxon>Arenimonas</taxon>
    </lineage>
</organism>
<keyword evidence="1" id="KW-1133">Transmembrane helix</keyword>
<name>A0A5C4RU10_9GAMM</name>
<feature type="transmembrane region" description="Helical" evidence="1">
    <location>
        <begin position="69"/>
        <end position="87"/>
    </location>
</feature>
<feature type="transmembrane region" description="Helical" evidence="1">
    <location>
        <begin position="6"/>
        <end position="24"/>
    </location>
</feature>
<accession>A0A5C4RU10</accession>
<proteinExistence type="predicted"/>
<dbReference type="RefSeq" id="WP_139445326.1">
    <property type="nucleotide sequence ID" value="NZ_SMDR01000001.1"/>
</dbReference>
<keyword evidence="3" id="KW-1185">Reference proteome</keyword>
<keyword evidence="1" id="KW-0812">Transmembrane</keyword>
<keyword evidence="1" id="KW-0472">Membrane</keyword>
<gene>
    <name evidence="2" type="ORF">E1B00_02615</name>
</gene>
<dbReference type="EMBL" id="SMDR01000001">
    <property type="protein sequence ID" value="TNJ34696.1"/>
    <property type="molecule type" value="Genomic_DNA"/>
</dbReference>
<comment type="caution">
    <text evidence="2">The sequence shown here is derived from an EMBL/GenBank/DDBJ whole genome shotgun (WGS) entry which is preliminary data.</text>
</comment>
<feature type="transmembrane region" description="Helical" evidence="1">
    <location>
        <begin position="31"/>
        <end position="49"/>
    </location>
</feature>
<dbReference type="OrthoDB" id="9983397at2"/>
<dbReference type="Proteomes" id="UP000305760">
    <property type="component" value="Unassembled WGS sequence"/>
</dbReference>
<dbReference type="AlphaFoldDB" id="A0A5C4RU10"/>
<reference evidence="2 3" key="1">
    <citation type="submission" date="2019-03" db="EMBL/GenBank/DDBJ databases">
        <title>Arenimonas daejeonensis sp. nov., isolated from compost.</title>
        <authorList>
            <person name="Jeon C.O."/>
        </authorList>
    </citation>
    <scope>NUCLEOTIDE SEQUENCE [LARGE SCALE GENOMIC DNA]</scope>
    <source>
        <strain evidence="2 3">R29</strain>
    </source>
</reference>